<protein>
    <submittedName>
        <fullName evidence="1">DUF3046 domain-containing protein</fullName>
    </submittedName>
</protein>
<accession>A0AAU7V5W0</accession>
<evidence type="ECO:0000313" key="1">
    <source>
        <dbReference type="EMBL" id="XBW07387.1"/>
    </source>
</evidence>
<dbReference type="EMBL" id="CP138335">
    <property type="protein sequence ID" value="XBW07387.1"/>
    <property type="molecule type" value="Genomic_DNA"/>
</dbReference>
<sequence length="83" mass="8951">MRRSEFWEALELAFGSGPGRSLAADLHLLAVNGTAEEALAAGVAPDRVWVALIEESGADPALRWVHRRPRRKSGVSDGGEPLF</sequence>
<dbReference type="InterPro" id="IPR021408">
    <property type="entry name" value="DUF3046"/>
</dbReference>
<dbReference type="KEGG" id="sapp:SAC06_06975"/>
<organism evidence="1">
    <name type="scientific">Scrofimicrobium appendicitidis</name>
    <dbReference type="NCBI Taxonomy" id="3079930"/>
    <lineage>
        <taxon>Bacteria</taxon>
        <taxon>Bacillati</taxon>
        <taxon>Actinomycetota</taxon>
        <taxon>Actinomycetes</taxon>
        <taxon>Actinomycetales</taxon>
        <taxon>Actinomycetaceae</taxon>
        <taxon>Scrofimicrobium</taxon>
    </lineage>
</organism>
<name>A0AAU7V5W0_9ACTO</name>
<reference evidence="1" key="1">
    <citation type="submission" date="2023-11" db="EMBL/GenBank/DDBJ databases">
        <title>Scrofimicrobium hongkongense sp. nov., isolated from a patient with peritonitis.</title>
        <authorList>
            <person name="Lao H.Y."/>
            <person name="Wong A.Y.P."/>
            <person name="Ng T.L."/>
            <person name="Wong R.Y.L."/>
            <person name="Yau M.C.Y."/>
            <person name="Lam J.Y.W."/>
            <person name="Siu G.K.H."/>
        </authorList>
    </citation>
    <scope>NUCLEOTIDE SEQUENCE</scope>
    <source>
        <strain evidence="1">R131</strain>
    </source>
</reference>
<gene>
    <name evidence="1" type="ORF">SAC06_06975</name>
</gene>
<proteinExistence type="predicted"/>
<dbReference type="Pfam" id="PF11248">
    <property type="entry name" value="DUF3046"/>
    <property type="match status" value="1"/>
</dbReference>
<dbReference type="AlphaFoldDB" id="A0AAU7V5W0"/>
<dbReference type="RefSeq" id="WP_350257593.1">
    <property type="nucleotide sequence ID" value="NZ_CP138335.1"/>
</dbReference>